<sequence>IGANTAIFSAINAVLLRPLPFPNAHRLVFVWATDSQRGITEDVSSYPNFEDWKAQSKTLDRLAAFTTRSATLSNGEEAELVPAVQGTPGIFELLGVSPELGRTFRQEEGEPGSSHVLILSDAFWKQRFAGRTDVIGQTLRVNEEAYTIVGVMPSGFRISRERPEQVYAPLVRDPDRGHGFLMVLGRLRPGVSIRQAQTEMSTVARRVEEAYPNGNRGVGVHIVPLVDAMAGDVKTGMMIFLGVVSLVLLIACTNVANLMLARGASRMKEIAVRAALGAERQRILRQLLTETTVLALAGGAAGLLASNWISRALVESLKQFDVPRLADTHTDAAVLAFTFAVSLFTGIFFGAVFAFSVGSPKLAEALHQSGHQATGGARGRRLRSGLVVAETAMALVLLASAGVLLKSILVMRRTAPGFHTENRLAIEFWLPPKRFSSDSRRIQFFKLALARAEAVHGVHAAALIADLPLGGGSDSL</sequence>
<dbReference type="Pfam" id="PF12704">
    <property type="entry name" value="MacB_PCD"/>
    <property type="match status" value="1"/>
</dbReference>
<dbReference type="InterPro" id="IPR003838">
    <property type="entry name" value="ABC3_permease_C"/>
</dbReference>
<evidence type="ECO:0000313" key="10">
    <source>
        <dbReference type="EMBL" id="MBA0086089.1"/>
    </source>
</evidence>
<comment type="caution">
    <text evidence="10">The sequence shown here is derived from an EMBL/GenBank/DDBJ whole genome shotgun (WGS) entry which is preliminary data.</text>
</comment>
<evidence type="ECO:0000259" key="8">
    <source>
        <dbReference type="Pfam" id="PF02687"/>
    </source>
</evidence>
<keyword evidence="3 7" id="KW-0812">Transmembrane</keyword>
<evidence type="ECO:0000259" key="9">
    <source>
        <dbReference type="Pfam" id="PF12704"/>
    </source>
</evidence>
<name>A0A7V8NRA3_9BACT</name>
<reference evidence="10" key="1">
    <citation type="submission" date="2020-06" db="EMBL/GenBank/DDBJ databases">
        <title>Legume-microbial interactions unlock mineral nutrients during tropical forest succession.</title>
        <authorList>
            <person name="Epihov D.Z."/>
        </authorList>
    </citation>
    <scope>NUCLEOTIDE SEQUENCE [LARGE SCALE GENOMIC DNA]</scope>
    <source>
        <strain evidence="10">Pan2503</strain>
    </source>
</reference>
<comment type="similarity">
    <text evidence="6">Belongs to the ABC-4 integral membrane protein family.</text>
</comment>
<dbReference type="Pfam" id="PF02687">
    <property type="entry name" value="FtsX"/>
    <property type="match status" value="1"/>
</dbReference>
<feature type="transmembrane region" description="Helical" evidence="7">
    <location>
        <begin position="386"/>
        <end position="405"/>
    </location>
</feature>
<evidence type="ECO:0000256" key="2">
    <source>
        <dbReference type="ARBA" id="ARBA00022475"/>
    </source>
</evidence>
<feature type="non-terminal residue" evidence="10">
    <location>
        <position position="1"/>
    </location>
</feature>
<dbReference type="GO" id="GO:0005886">
    <property type="term" value="C:plasma membrane"/>
    <property type="evidence" value="ECO:0007669"/>
    <property type="project" value="UniProtKB-SubCell"/>
</dbReference>
<keyword evidence="5 7" id="KW-0472">Membrane</keyword>
<evidence type="ECO:0000256" key="4">
    <source>
        <dbReference type="ARBA" id="ARBA00022989"/>
    </source>
</evidence>
<protein>
    <submittedName>
        <fullName evidence="10">ABC transporter permease</fullName>
    </submittedName>
</protein>
<dbReference type="InterPro" id="IPR025857">
    <property type="entry name" value="MacB_PCD"/>
</dbReference>
<feature type="transmembrane region" description="Helical" evidence="7">
    <location>
        <begin position="334"/>
        <end position="357"/>
    </location>
</feature>
<keyword evidence="11" id="KW-1185">Reference proteome</keyword>
<accession>A0A7V8NRA3</accession>
<gene>
    <name evidence="10" type="ORF">HRJ53_13960</name>
</gene>
<evidence type="ECO:0000256" key="7">
    <source>
        <dbReference type="SAM" id="Phobius"/>
    </source>
</evidence>
<evidence type="ECO:0000313" key="11">
    <source>
        <dbReference type="Proteomes" id="UP000567293"/>
    </source>
</evidence>
<keyword evidence="2" id="KW-1003">Cell membrane</keyword>
<evidence type="ECO:0000256" key="5">
    <source>
        <dbReference type="ARBA" id="ARBA00023136"/>
    </source>
</evidence>
<keyword evidence="4 7" id="KW-1133">Transmembrane helix</keyword>
<evidence type="ECO:0000256" key="3">
    <source>
        <dbReference type="ARBA" id="ARBA00022692"/>
    </source>
</evidence>
<dbReference type="PANTHER" id="PTHR30572">
    <property type="entry name" value="MEMBRANE COMPONENT OF TRANSPORTER-RELATED"/>
    <property type="match status" value="1"/>
</dbReference>
<organism evidence="10 11">
    <name type="scientific">Candidatus Acidiferrum panamense</name>
    <dbReference type="NCBI Taxonomy" id="2741543"/>
    <lineage>
        <taxon>Bacteria</taxon>
        <taxon>Pseudomonadati</taxon>
        <taxon>Acidobacteriota</taxon>
        <taxon>Terriglobia</taxon>
        <taxon>Candidatus Acidiferrales</taxon>
        <taxon>Candidatus Acidiferrum</taxon>
    </lineage>
</organism>
<proteinExistence type="inferred from homology"/>
<feature type="non-terminal residue" evidence="10">
    <location>
        <position position="476"/>
    </location>
</feature>
<feature type="transmembrane region" description="Helical" evidence="7">
    <location>
        <begin position="237"/>
        <end position="260"/>
    </location>
</feature>
<dbReference type="GO" id="GO:0022857">
    <property type="term" value="F:transmembrane transporter activity"/>
    <property type="evidence" value="ECO:0007669"/>
    <property type="project" value="TreeGrafter"/>
</dbReference>
<evidence type="ECO:0000256" key="1">
    <source>
        <dbReference type="ARBA" id="ARBA00004651"/>
    </source>
</evidence>
<feature type="domain" description="ABC3 transporter permease C-terminal" evidence="8">
    <location>
        <begin position="243"/>
        <end position="355"/>
    </location>
</feature>
<dbReference type="AlphaFoldDB" id="A0A7V8NRA3"/>
<comment type="subcellular location">
    <subcellularLocation>
        <location evidence="1">Cell membrane</location>
        <topology evidence="1">Multi-pass membrane protein</topology>
    </subcellularLocation>
</comment>
<dbReference type="EMBL" id="JACDQQ010001351">
    <property type="protein sequence ID" value="MBA0086089.1"/>
    <property type="molecule type" value="Genomic_DNA"/>
</dbReference>
<feature type="domain" description="MacB-like periplasmic core" evidence="9">
    <location>
        <begin position="1"/>
        <end position="201"/>
    </location>
</feature>
<dbReference type="PANTHER" id="PTHR30572:SF4">
    <property type="entry name" value="ABC TRANSPORTER PERMEASE YTRF"/>
    <property type="match status" value="1"/>
</dbReference>
<dbReference type="Proteomes" id="UP000567293">
    <property type="component" value="Unassembled WGS sequence"/>
</dbReference>
<dbReference type="InterPro" id="IPR050250">
    <property type="entry name" value="Macrolide_Exporter_MacB"/>
</dbReference>
<evidence type="ECO:0000256" key="6">
    <source>
        <dbReference type="ARBA" id="ARBA00038076"/>
    </source>
</evidence>